<feature type="transmembrane region" description="Helical" evidence="5">
    <location>
        <begin position="35"/>
        <end position="54"/>
    </location>
</feature>
<feature type="transmembrane region" description="Helical" evidence="5">
    <location>
        <begin position="168"/>
        <end position="191"/>
    </location>
</feature>
<evidence type="ECO:0000256" key="1">
    <source>
        <dbReference type="ARBA" id="ARBA00004141"/>
    </source>
</evidence>
<feature type="transmembrane region" description="Helical" evidence="5">
    <location>
        <begin position="430"/>
        <end position="456"/>
    </location>
</feature>
<reference evidence="6 7" key="1">
    <citation type="submission" date="2020-06" db="EMBL/GenBank/DDBJ databases">
        <authorList>
            <person name="Li R."/>
            <person name="Bekaert M."/>
        </authorList>
    </citation>
    <scope>NUCLEOTIDE SEQUENCE [LARGE SCALE GENOMIC DNA]</scope>
    <source>
        <strain evidence="7">wild</strain>
    </source>
</reference>
<feature type="transmembrane region" description="Helical" evidence="5">
    <location>
        <begin position="385"/>
        <end position="403"/>
    </location>
</feature>
<evidence type="ECO:0000313" key="6">
    <source>
        <dbReference type="EMBL" id="CAC5371987.1"/>
    </source>
</evidence>
<evidence type="ECO:0000256" key="4">
    <source>
        <dbReference type="ARBA" id="ARBA00023136"/>
    </source>
</evidence>
<dbReference type="AlphaFoldDB" id="A0A6J8AQC8"/>
<evidence type="ECO:0000313" key="7">
    <source>
        <dbReference type="Proteomes" id="UP000507470"/>
    </source>
</evidence>
<dbReference type="InterPro" id="IPR011701">
    <property type="entry name" value="MFS"/>
</dbReference>
<feature type="transmembrane region" description="Helical" evidence="5">
    <location>
        <begin position="108"/>
        <end position="127"/>
    </location>
</feature>
<dbReference type="Proteomes" id="UP000507470">
    <property type="component" value="Unassembled WGS sequence"/>
</dbReference>
<sequence>MKGSVDVIENRPLLQDQSCKQKYNDQLEKTRFPRWLTLCLGICVVFLHFVSYLLNLYVMNQYSYKAYYEKKYPNSSLKSSGNTSACEENTNTTEYKQQIVIQKLTSEWGIYCTLASNVPGIIFTINIGSLSDTYGRKLFFVAPLIGTILKNGLCCVGIYFSLNIEFFIIFYGIEGCTGNWISTMLMVYCYIADLTEPGKPRSLLYGILEGIIGIAAFLSSTFSGYLIKWTDGFFYPEVTSVGFVLLGLVIVVLVLPESLPESKRRDKVSCLENMGRVTECYRPNFSPHGKQWMFINLLFIFILAGFANLGRIQVETLFQLNSPFCWDSVRIGWYGALKIGMLSIGGMIMIKTFHFCVTDEYIALAGFATSVISAIVFGLSTTDTMIYIAAVLNFGNTVTMPIVRSIMSRMTPTHKIGESIMSRMTPTHKIGSVFAGIAAIEFICNMASSLLANAVYDATVEIYRGFTFFVMAGYAVVGIVLCCVHIVGQKRHEEKKNIRSTLNMNESEEKPLLQTKERQRDAKMSSFKFIHTGDRNAAINLGMPRWLALSLSILVTGMQRLTLGCQDG</sequence>
<keyword evidence="7" id="KW-1185">Reference proteome</keyword>
<feature type="transmembrane region" description="Helical" evidence="5">
    <location>
        <begin position="462"/>
        <end position="487"/>
    </location>
</feature>
<feature type="transmembrane region" description="Helical" evidence="5">
    <location>
        <begin position="331"/>
        <end position="349"/>
    </location>
</feature>
<feature type="transmembrane region" description="Helical" evidence="5">
    <location>
        <begin position="292"/>
        <end position="311"/>
    </location>
</feature>
<gene>
    <name evidence="6" type="ORF">MCOR_10246</name>
</gene>
<evidence type="ECO:0000256" key="3">
    <source>
        <dbReference type="ARBA" id="ARBA00022989"/>
    </source>
</evidence>
<dbReference type="EMBL" id="CACVKT020001833">
    <property type="protein sequence ID" value="CAC5371987.1"/>
    <property type="molecule type" value="Genomic_DNA"/>
</dbReference>
<evidence type="ECO:0008006" key="8">
    <source>
        <dbReference type="Google" id="ProtNLM"/>
    </source>
</evidence>
<dbReference type="PANTHER" id="PTHR23507">
    <property type="entry name" value="ZGC:174356"/>
    <property type="match status" value="1"/>
</dbReference>
<dbReference type="Pfam" id="PF07690">
    <property type="entry name" value="MFS_1"/>
    <property type="match status" value="1"/>
</dbReference>
<dbReference type="PANTHER" id="PTHR23507:SF1">
    <property type="entry name" value="FI18259P1-RELATED"/>
    <property type="match status" value="1"/>
</dbReference>
<proteinExistence type="predicted"/>
<feature type="transmembrane region" description="Helical" evidence="5">
    <location>
        <begin position="139"/>
        <end position="162"/>
    </location>
</feature>
<comment type="subcellular location">
    <subcellularLocation>
        <location evidence="1">Membrane</location>
        <topology evidence="1">Multi-pass membrane protein</topology>
    </subcellularLocation>
</comment>
<accession>A0A6J8AQC8</accession>
<dbReference type="OrthoDB" id="3026777at2759"/>
<organism evidence="6 7">
    <name type="scientific">Mytilus coruscus</name>
    <name type="common">Sea mussel</name>
    <dbReference type="NCBI Taxonomy" id="42192"/>
    <lineage>
        <taxon>Eukaryota</taxon>
        <taxon>Metazoa</taxon>
        <taxon>Spiralia</taxon>
        <taxon>Lophotrochozoa</taxon>
        <taxon>Mollusca</taxon>
        <taxon>Bivalvia</taxon>
        <taxon>Autobranchia</taxon>
        <taxon>Pteriomorphia</taxon>
        <taxon>Mytilida</taxon>
        <taxon>Mytiloidea</taxon>
        <taxon>Mytilidae</taxon>
        <taxon>Mytilinae</taxon>
        <taxon>Mytilus</taxon>
    </lineage>
</organism>
<keyword evidence="4 5" id="KW-0472">Membrane</keyword>
<evidence type="ECO:0000256" key="2">
    <source>
        <dbReference type="ARBA" id="ARBA00022692"/>
    </source>
</evidence>
<keyword evidence="2 5" id="KW-0812">Transmembrane</keyword>
<dbReference type="InterPro" id="IPR036259">
    <property type="entry name" value="MFS_trans_sf"/>
</dbReference>
<evidence type="ECO:0000256" key="5">
    <source>
        <dbReference type="SAM" id="Phobius"/>
    </source>
</evidence>
<dbReference type="SUPFAM" id="SSF103473">
    <property type="entry name" value="MFS general substrate transporter"/>
    <property type="match status" value="1"/>
</dbReference>
<feature type="transmembrane region" description="Helical" evidence="5">
    <location>
        <begin position="233"/>
        <end position="255"/>
    </location>
</feature>
<dbReference type="GO" id="GO:0016020">
    <property type="term" value="C:membrane"/>
    <property type="evidence" value="ECO:0007669"/>
    <property type="project" value="UniProtKB-SubCell"/>
</dbReference>
<dbReference type="GO" id="GO:0022857">
    <property type="term" value="F:transmembrane transporter activity"/>
    <property type="evidence" value="ECO:0007669"/>
    <property type="project" value="InterPro"/>
</dbReference>
<dbReference type="Gene3D" id="1.20.1250.20">
    <property type="entry name" value="MFS general substrate transporter like domains"/>
    <property type="match status" value="1"/>
</dbReference>
<protein>
    <recommendedName>
        <fullName evidence="8">SLC46A3</fullName>
    </recommendedName>
</protein>
<feature type="transmembrane region" description="Helical" evidence="5">
    <location>
        <begin position="361"/>
        <end position="379"/>
    </location>
</feature>
<keyword evidence="3 5" id="KW-1133">Transmembrane helix</keyword>
<name>A0A6J8AQC8_MYTCO</name>
<feature type="transmembrane region" description="Helical" evidence="5">
    <location>
        <begin position="203"/>
        <end position="227"/>
    </location>
</feature>